<dbReference type="OrthoDB" id="3190733at2"/>
<dbReference type="STRING" id="1520.LF65_02647"/>
<keyword evidence="2 6" id="KW-0805">Transcription regulation</keyword>
<dbReference type="HAMAP" id="MF_02064">
    <property type="entry name" value="Sigma70_SigI"/>
    <property type="match status" value="1"/>
</dbReference>
<accession>A0A0B5QE33</accession>
<dbReference type="InterPro" id="IPR014284">
    <property type="entry name" value="RNA_pol_sigma-70_dom"/>
</dbReference>
<dbReference type="SUPFAM" id="SSF88946">
    <property type="entry name" value="Sigma2 domain of RNA polymerase sigma factors"/>
    <property type="match status" value="1"/>
</dbReference>
<evidence type="ECO:0000313" key="9">
    <source>
        <dbReference type="Proteomes" id="UP000031866"/>
    </source>
</evidence>
<evidence type="ECO:0000256" key="6">
    <source>
        <dbReference type="HAMAP-Rule" id="MF_02064"/>
    </source>
</evidence>
<sequence>MSDSKLFYDDTKDNKSIYGYIERIRNGDVKLKDKLIKDYLPFIGKSVSKVSKKYEDIRYSDIFSIGMIAFNEALDNYDENKGKNFFAYCDMIIRSRIIDYYRKSEKEEKAYPFTYFENEDEINFEEKYLSSNSFNQYENIETQDEMEFFQKKLSEFNINIYDIGEEIPKHRDSIIMCIKIAKELCDNDYLYGKLIRNKSIPLKELVSMVQVHKRTIERNRKFIIVVSLIFKTEFTYSKEYIEDFFNGSNA</sequence>
<proteinExistence type="inferred from homology"/>
<keyword evidence="6" id="KW-0346">Stress response</keyword>
<name>A0A0B5QE33_CLOBE</name>
<dbReference type="GO" id="GO:0016987">
    <property type="term" value="F:sigma factor activity"/>
    <property type="evidence" value="ECO:0007669"/>
    <property type="project" value="UniProtKB-UniRule"/>
</dbReference>
<dbReference type="GO" id="GO:0005737">
    <property type="term" value="C:cytoplasm"/>
    <property type="evidence" value="ECO:0007669"/>
    <property type="project" value="UniProtKB-SubCell"/>
</dbReference>
<comment type="subcellular location">
    <subcellularLocation>
        <location evidence="6">Cytoplasm</location>
    </subcellularLocation>
</comment>
<evidence type="ECO:0000256" key="4">
    <source>
        <dbReference type="ARBA" id="ARBA00023125"/>
    </source>
</evidence>
<dbReference type="InterPro" id="IPR013325">
    <property type="entry name" value="RNA_pol_sigma_r2"/>
</dbReference>
<dbReference type="NCBIfam" id="TIGR02895">
    <property type="entry name" value="spore_sigI"/>
    <property type="match status" value="1"/>
</dbReference>
<dbReference type="PIRSF" id="PIRSF038953">
    <property type="entry name" value="SigI"/>
    <property type="match status" value="1"/>
</dbReference>
<dbReference type="GO" id="GO:0006352">
    <property type="term" value="P:DNA-templated transcription initiation"/>
    <property type="evidence" value="ECO:0007669"/>
    <property type="project" value="UniProtKB-UniRule"/>
</dbReference>
<dbReference type="Pfam" id="PF04542">
    <property type="entry name" value="Sigma70_r2"/>
    <property type="match status" value="1"/>
</dbReference>
<dbReference type="NCBIfam" id="NF006173">
    <property type="entry name" value="PRK08311.2-1"/>
    <property type="match status" value="1"/>
</dbReference>
<dbReference type="GO" id="GO:0003677">
    <property type="term" value="F:DNA binding"/>
    <property type="evidence" value="ECO:0007669"/>
    <property type="project" value="UniProtKB-UniRule"/>
</dbReference>
<dbReference type="Proteomes" id="UP000031866">
    <property type="component" value="Chromosome"/>
</dbReference>
<dbReference type="Gene3D" id="1.10.1740.10">
    <property type="match status" value="1"/>
</dbReference>
<dbReference type="RefSeq" id="WP_041896571.1">
    <property type="nucleotide sequence ID" value="NZ_CP010086.2"/>
</dbReference>
<dbReference type="NCBIfam" id="TIGR02937">
    <property type="entry name" value="sigma70-ECF"/>
    <property type="match status" value="1"/>
</dbReference>
<protein>
    <recommendedName>
        <fullName evidence="6">RNA polymerase sigma factor SigI</fullName>
    </recommendedName>
</protein>
<evidence type="ECO:0000256" key="1">
    <source>
        <dbReference type="ARBA" id="ARBA00022490"/>
    </source>
</evidence>
<evidence type="ECO:0000256" key="5">
    <source>
        <dbReference type="ARBA" id="ARBA00023163"/>
    </source>
</evidence>
<dbReference type="InterPro" id="IPR007627">
    <property type="entry name" value="RNA_pol_sigma70_r2"/>
</dbReference>
<keyword evidence="1 6" id="KW-0963">Cytoplasm</keyword>
<comment type="similarity">
    <text evidence="6">Belongs to the sigma-70 factor family. SigI subfamily.</text>
</comment>
<feature type="short sequence motif" description="Polymerase core binding" evidence="6">
    <location>
        <begin position="61"/>
        <end position="74"/>
    </location>
</feature>
<comment type="activity regulation">
    <text evidence="6">Negatively regulated by the anti-sigma-I factor RsgI.</text>
</comment>
<evidence type="ECO:0000256" key="3">
    <source>
        <dbReference type="ARBA" id="ARBA00023082"/>
    </source>
</evidence>
<dbReference type="AlphaFoldDB" id="A0A0B5QE33"/>
<comment type="subunit">
    <text evidence="6">Interacts with RsgI.</text>
</comment>
<reference evidence="9" key="1">
    <citation type="submission" date="2014-12" db="EMBL/GenBank/DDBJ databases">
        <title>Genome sequence of Clostridium beijerinckii strain 59B.</title>
        <authorList>
            <person name="Little G.T."/>
            <person name="Minton N.P."/>
        </authorList>
    </citation>
    <scope>NUCLEOTIDE SEQUENCE [LARGE SCALE GENOMIC DNA]</scope>
    <source>
        <strain evidence="9">59B</strain>
    </source>
</reference>
<dbReference type="KEGG" id="cbei:LF65_02647"/>
<dbReference type="InterPro" id="IPR014244">
    <property type="entry name" value="RNA_pol_sigma-I"/>
</dbReference>
<evidence type="ECO:0000259" key="7">
    <source>
        <dbReference type="Pfam" id="PF04542"/>
    </source>
</evidence>
<feature type="domain" description="RNA polymerase sigma-70 region 2" evidence="7">
    <location>
        <begin position="35"/>
        <end position="105"/>
    </location>
</feature>
<comment type="function">
    <text evidence="6">Sigma factors are initiation factors that promote the attachment of RNA polymerase to specific initiation sites and are then released.</text>
</comment>
<evidence type="ECO:0000256" key="2">
    <source>
        <dbReference type="ARBA" id="ARBA00023015"/>
    </source>
</evidence>
<evidence type="ECO:0000313" key="8">
    <source>
        <dbReference type="EMBL" id="AJG99220.1"/>
    </source>
</evidence>
<feature type="DNA-binding region" description="H-T-H motif" evidence="6">
    <location>
        <begin position="202"/>
        <end position="221"/>
    </location>
</feature>
<keyword evidence="4 6" id="KW-0238">DNA-binding</keyword>
<gene>
    <name evidence="6" type="primary">sigI</name>
    <name evidence="8" type="ORF">LF65_02647</name>
</gene>
<organism evidence="8 9">
    <name type="scientific">Clostridium beijerinckii</name>
    <name type="common">Clostridium MP</name>
    <dbReference type="NCBI Taxonomy" id="1520"/>
    <lineage>
        <taxon>Bacteria</taxon>
        <taxon>Bacillati</taxon>
        <taxon>Bacillota</taxon>
        <taxon>Clostridia</taxon>
        <taxon>Eubacteriales</taxon>
        <taxon>Clostridiaceae</taxon>
        <taxon>Clostridium</taxon>
    </lineage>
</organism>
<keyword evidence="3 6" id="KW-0731">Sigma factor</keyword>
<dbReference type="EMBL" id="CP010086">
    <property type="protein sequence ID" value="AJG99220.1"/>
    <property type="molecule type" value="Genomic_DNA"/>
</dbReference>
<keyword evidence="5 6" id="KW-0804">Transcription</keyword>